<sequence length="111" mass="12436">MKKERIEKSLSQLIALKIGDYVIETPKVKFGWDQLYGARANIHAIIDWFVGFAVVLAIGFIVYSGIQFMTSAGDAEKVTSARKMLTASVIGMVIVLLSRVIILFFIETFFE</sequence>
<protein>
    <submittedName>
        <fullName evidence="2">Uncharacterized protein</fullName>
    </submittedName>
</protein>
<dbReference type="EMBL" id="JAAZAL010000051">
    <property type="protein sequence ID" value="NLE30925.1"/>
    <property type="molecule type" value="Genomic_DNA"/>
</dbReference>
<reference evidence="2 3" key="1">
    <citation type="journal article" date="2020" name="Biotechnol. Biofuels">
        <title>New insights from the biogas microbiome by comprehensive genome-resolved metagenomics of nearly 1600 species originating from multiple anaerobic digesters.</title>
        <authorList>
            <person name="Campanaro S."/>
            <person name="Treu L."/>
            <person name="Rodriguez-R L.M."/>
            <person name="Kovalovszki A."/>
            <person name="Ziels R.M."/>
            <person name="Maus I."/>
            <person name="Zhu X."/>
            <person name="Kougias P.G."/>
            <person name="Basile A."/>
            <person name="Luo G."/>
            <person name="Schluter A."/>
            <person name="Konstantinidis K.T."/>
            <person name="Angelidaki I."/>
        </authorList>
    </citation>
    <scope>NUCLEOTIDE SEQUENCE [LARGE SCALE GENOMIC DNA]</scope>
    <source>
        <strain evidence="2">AS06rmzACSIP_421</strain>
    </source>
</reference>
<comment type="caution">
    <text evidence="2">The sequence shown here is derived from an EMBL/GenBank/DDBJ whole genome shotgun (WGS) entry which is preliminary data.</text>
</comment>
<evidence type="ECO:0000313" key="3">
    <source>
        <dbReference type="Proteomes" id="UP000554004"/>
    </source>
</evidence>
<name>A0A847ET66_9BACT</name>
<dbReference type="Proteomes" id="UP000554004">
    <property type="component" value="Unassembled WGS sequence"/>
</dbReference>
<keyword evidence="1" id="KW-0812">Transmembrane</keyword>
<feature type="transmembrane region" description="Helical" evidence="1">
    <location>
        <begin position="86"/>
        <end position="106"/>
    </location>
</feature>
<keyword evidence="1" id="KW-1133">Transmembrane helix</keyword>
<gene>
    <name evidence="2" type="ORF">GX618_01455</name>
</gene>
<dbReference type="InterPro" id="IPR043993">
    <property type="entry name" value="T4SS_pilin"/>
</dbReference>
<keyword evidence="1" id="KW-0472">Membrane</keyword>
<dbReference type="AlphaFoldDB" id="A0A847ET66"/>
<evidence type="ECO:0000313" key="2">
    <source>
        <dbReference type="EMBL" id="NLE30925.1"/>
    </source>
</evidence>
<evidence type="ECO:0000256" key="1">
    <source>
        <dbReference type="SAM" id="Phobius"/>
    </source>
</evidence>
<organism evidence="2 3">
    <name type="scientific">Candidatus Dojkabacteria bacterium</name>
    <dbReference type="NCBI Taxonomy" id="2099670"/>
    <lineage>
        <taxon>Bacteria</taxon>
        <taxon>Candidatus Dojkabacteria</taxon>
    </lineage>
</organism>
<dbReference type="Pfam" id="PF18895">
    <property type="entry name" value="T4SS_pilin"/>
    <property type="match status" value="1"/>
</dbReference>
<proteinExistence type="predicted"/>
<feature type="transmembrane region" description="Helical" evidence="1">
    <location>
        <begin position="45"/>
        <end position="66"/>
    </location>
</feature>
<accession>A0A847ET66</accession>